<reference evidence="3 4" key="1">
    <citation type="submission" date="2019-09" db="EMBL/GenBank/DDBJ databases">
        <title>Genome sequence of Rhodovastum atsumiense, a diverse member of the Acetobacteraceae family of non-sulfur purple photosynthetic bacteria.</title>
        <authorList>
            <person name="Meyer T."/>
            <person name="Kyndt J."/>
        </authorList>
    </citation>
    <scope>NUCLEOTIDE SEQUENCE [LARGE SCALE GENOMIC DNA]</scope>
    <source>
        <strain evidence="3 4">DSM 21279</strain>
    </source>
</reference>
<dbReference type="OrthoDB" id="9794834at2"/>
<dbReference type="SMART" id="SM00530">
    <property type="entry name" value="HTH_XRE"/>
    <property type="match status" value="1"/>
</dbReference>
<evidence type="ECO:0000259" key="2">
    <source>
        <dbReference type="PROSITE" id="PS50943"/>
    </source>
</evidence>
<feature type="region of interest" description="Disordered" evidence="1">
    <location>
        <begin position="1"/>
        <end position="26"/>
    </location>
</feature>
<dbReference type="SUPFAM" id="SSF47413">
    <property type="entry name" value="lambda repressor-like DNA-binding domains"/>
    <property type="match status" value="1"/>
</dbReference>
<dbReference type="Gene3D" id="1.10.260.40">
    <property type="entry name" value="lambda repressor-like DNA-binding domains"/>
    <property type="match status" value="1"/>
</dbReference>
<evidence type="ECO:0000313" key="4">
    <source>
        <dbReference type="Proteomes" id="UP000325255"/>
    </source>
</evidence>
<evidence type="ECO:0000313" key="3">
    <source>
        <dbReference type="EMBL" id="KAA5611839.1"/>
    </source>
</evidence>
<dbReference type="InterPro" id="IPR001387">
    <property type="entry name" value="Cro/C1-type_HTH"/>
</dbReference>
<dbReference type="Proteomes" id="UP000325255">
    <property type="component" value="Unassembled WGS sequence"/>
</dbReference>
<dbReference type="Pfam" id="PF01381">
    <property type="entry name" value="HTH_3"/>
    <property type="match status" value="1"/>
</dbReference>
<feature type="compositionally biased region" description="Basic and acidic residues" evidence="1">
    <location>
        <begin position="12"/>
        <end position="26"/>
    </location>
</feature>
<dbReference type="CDD" id="cd00093">
    <property type="entry name" value="HTH_XRE"/>
    <property type="match status" value="1"/>
</dbReference>
<organism evidence="3 4">
    <name type="scientific">Rhodovastum atsumiense</name>
    <dbReference type="NCBI Taxonomy" id="504468"/>
    <lineage>
        <taxon>Bacteria</taxon>
        <taxon>Pseudomonadati</taxon>
        <taxon>Pseudomonadota</taxon>
        <taxon>Alphaproteobacteria</taxon>
        <taxon>Acetobacterales</taxon>
        <taxon>Acetobacteraceae</taxon>
        <taxon>Rhodovastum</taxon>
    </lineage>
</organism>
<protein>
    <submittedName>
        <fullName evidence="3">Helix-turn-helix domain-containing protein</fullName>
    </submittedName>
</protein>
<name>A0A5M6IV72_9PROT</name>
<comment type="caution">
    <text evidence="3">The sequence shown here is derived from an EMBL/GenBank/DDBJ whole genome shotgun (WGS) entry which is preliminary data.</text>
</comment>
<dbReference type="AlphaFoldDB" id="A0A5M6IV72"/>
<dbReference type="InterPro" id="IPR010982">
    <property type="entry name" value="Lambda_DNA-bd_dom_sf"/>
</dbReference>
<keyword evidence="4" id="KW-1185">Reference proteome</keyword>
<evidence type="ECO:0000256" key="1">
    <source>
        <dbReference type="SAM" id="MobiDB-lite"/>
    </source>
</evidence>
<dbReference type="PROSITE" id="PS50943">
    <property type="entry name" value="HTH_CROC1"/>
    <property type="match status" value="1"/>
</dbReference>
<dbReference type="GO" id="GO:0003677">
    <property type="term" value="F:DNA binding"/>
    <property type="evidence" value="ECO:0007669"/>
    <property type="project" value="InterPro"/>
</dbReference>
<dbReference type="EMBL" id="VWPK01000017">
    <property type="protein sequence ID" value="KAA5611839.1"/>
    <property type="molecule type" value="Genomic_DNA"/>
</dbReference>
<feature type="domain" description="HTH cro/C1-type" evidence="2">
    <location>
        <begin position="51"/>
        <end position="105"/>
    </location>
</feature>
<proteinExistence type="predicted"/>
<sequence>MDGLVPGLARQRRADVRQPGHDVREERRSAVVKQAQFGWNPDYAVPPGAVIAEHLEVRGWSEADLARRIGCQPQMVSEMISGESPVDPTTACALERVLGVKAEIWTNMGANWRTFRARTLPRTPTCARAPAMNETPLPDATCPACGALGGVVRFERREGEVVRGVVLEVTKTLRRCAACGEEFENSRDPDWRAGAYARLRADKD</sequence>
<accession>A0A5M6IV72</accession>
<gene>
    <name evidence="3" type="ORF">F1189_12445</name>
</gene>